<name>A0A494ZVZ4_9BACI</name>
<dbReference type="OrthoDB" id="2629255at2"/>
<proteinExistence type="predicted"/>
<keyword evidence="2" id="KW-1185">Reference proteome</keyword>
<comment type="caution">
    <text evidence="1">The sequence shown here is derived from an EMBL/GenBank/DDBJ whole genome shotgun (WGS) entry which is preliminary data.</text>
</comment>
<gene>
    <name evidence="1" type="ORF">D8M06_15145</name>
</gene>
<accession>A0A494ZVZ4</accession>
<evidence type="ECO:0000313" key="1">
    <source>
        <dbReference type="EMBL" id="RKQ30751.1"/>
    </source>
</evidence>
<dbReference type="Proteomes" id="UP000269301">
    <property type="component" value="Unassembled WGS sequence"/>
</dbReference>
<reference evidence="1 2" key="1">
    <citation type="journal article" date="2016" name="Int. J. Syst. Evol. Microbiol.">
        <title>Oceanobacillus halophilus sp. nov., a novel moderately halophilic bacterium from a hypersaline lake.</title>
        <authorList>
            <person name="Amoozegar M.A."/>
            <person name="Bagheri M."/>
            <person name="Makhdoumi A."/>
            <person name="Nikou M.M."/>
            <person name="Fazeli S.A.S."/>
            <person name="Schumann P."/>
            <person name="Sproer C."/>
            <person name="Sanchez-Porro C."/>
            <person name="Ventosa A."/>
        </authorList>
    </citation>
    <scope>NUCLEOTIDE SEQUENCE [LARGE SCALE GENOMIC DNA]</scope>
    <source>
        <strain evidence="1 2">DSM 23996</strain>
    </source>
</reference>
<dbReference type="AlphaFoldDB" id="A0A494ZVZ4"/>
<protein>
    <submittedName>
        <fullName evidence="1">Uncharacterized protein</fullName>
    </submittedName>
</protein>
<dbReference type="RefSeq" id="WP_121205423.1">
    <property type="nucleotide sequence ID" value="NZ_RBZP01000016.1"/>
</dbReference>
<dbReference type="EMBL" id="RBZP01000016">
    <property type="protein sequence ID" value="RKQ30751.1"/>
    <property type="molecule type" value="Genomic_DNA"/>
</dbReference>
<sequence length="104" mass="12301">MSEKTKKEKINSLISISPKLYRYITSELQKRYHVHSYDLQAGAIKKEHGIHVFLRFGERFSHEKEQFFSDEKLEDGKELDAFIEEAGEACKQVLIDDYFKRMTP</sequence>
<organism evidence="1 2">
    <name type="scientific">Oceanobacillus halophilus</name>
    <dbReference type="NCBI Taxonomy" id="930130"/>
    <lineage>
        <taxon>Bacteria</taxon>
        <taxon>Bacillati</taxon>
        <taxon>Bacillota</taxon>
        <taxon>Bacilli</taxon>
        <taxon>Bacillales</taxon>
        <taxon>Bacillaceae</taxon>
        <taxon>Oceanobacillus</taxon>
    </lineage>
</organism>
<evidence type="ECO:0000313" key="2">
    <source>
        <dbReference type="Proteomes" id="UP000269301"/>
    </source>
</evidence>